<evidence type="ECO:0000313" key="3">
    <source>
        <dbReference type="Proteomes" id="UP000649617"/>
    </source>
</evidence>
<comment type="caution">
    <text evidence="2">The sequence shown here is derived from an EMBL/GenBank/DDBJ whole genome shotgun (WGS) entry which is preliminary data.</text>
</comment>
<sequence length="84" mass="8430">GYNVTAPDVNTSCLITSASGPSTTEASSGSSTTEVSSGSSTTEPSLSNTLPGVAPGPSSSARSLKLLWCVLIVYLQMLCCSCLP</sequence>
<evidence type="ECO:0000313" key="2">
    <source>
        <dbReference type="EMBL" id="CAE7772980.1"/>
    </source>
</evidence>
<dbReference type="AlphaFoldDB" id="A0A812YIV3"/>
<evidence type="ECO:0000256" key="1">
    <source>
        <dbReference type="SAM" id="MobiDB-lite"/>
    </source>
</evidence>
<dbReference type="EMBL" id="CAJNIZ010047665">
    <property type="protein sequence ID" value="CAE7772980.1"/>
    <property type="molecule type" value="Genomic_DNA"/>
</dbReference>
<reference evidence="2" key="1">
    <citation type="submission" date="2021-02" db="EMBL/GenBank/DDBJ databases">
        <authorList>
            <person name="Dougan E. K."/>
            <person name="Rhodes N."/>
            <person name="Thang M."/>
            <person name="Chan C."/>
        </authorList>
    </citation>
    <scope>NUCLEOTIDE SEQUENCE</scope>
</reference>
<accession>A0A812YIV3</accession>
<feature type="compositionally biased region" description="Low complexity" evidence="1">
    <location>
        <begin position="16"/>
        <end position="45"/>
    </location>
</feature>
<name>A0A812YIV3_SYMPI</name>
<feature type="region of interest" description="Disordered" evidence="1">
    <location>
        <begin position="16"/>
        <end position="60"/>
    </location>
</feature>
<feature type="non-terminal residue" evidence="2">
    <location>
        <position position="1"/>
    </location>
</feature>
<dbReference type="Proteomes" id="UP000649617">
    <property type="component" value="Unassembled WGS sequence"/>
</dbReference>
<protein>
    <submittedName>
        <fullName evidence="2">Uncharacterized protein</fullName>
    </submittedName>
</protein>
<keyword evidence="3" id="KW-1185">Reference proteome</keyword>
<gene>
    <name evidence="2" type="ORF">SPIL2461_LOCUS22805</name>
</gene>
<proteinExistence type="predicted"/>
<organism evidence="2 3">
    <name type="scientific">Symbiodinium pilosum</name>
    <name type="common">Dinoflagellate</name>
    <dbReference type="NCBI Taxonomy" id="2952"/>
    <lineage>
        <taxon>Eukaryota</taxon>
        <taxon>Sar</taxon>
        <taxon>Alveolata</taxon>
        <taxon>Dinophyceae</taxon>
        <taxon>Suessiales</taxon>
        <taxon>Symbiodiniaceae</taxon>
        <taxon>Symbiodinium</taxon>
    </lineage>
</organism>